<dbReference type="Proteomes" id="UP000887116">
    <property type="component" value="Unassembled WGS sequence"/>
</dbReference>
<feature type="domain" description="Aminotransferase class V" evidence="1">
    <location>
        <begin position="76"/>
        <end position="438"/>
    </location>
</feature>
<reference evidence="3" key="1">
    <citation type="submission" date="2020-07" db="EMBL/GenBank/DDBJ databases">
        <title>Multicomponent nature underlies the extraordinary mechanical properties of spider dragline silk.</title>
        <authorList>
            <person name="Kono N."/>
            <person name="Nakamura H."/>
            <person name="Mori M."/>
            <person name="Yoshida Y."/>
            <person name="Ohtoshi R."/>
            <person name="Malay A.D."/>
            <person name="Moran D.A.P."/>
            <person name="Tomita M."/>
            <person name="Numata K."/>
            <person name="Arakawa K."/>
        </authorList>
    </citation>
    <scope>NUCLEOTIDE SEQUENCE</scope>
</reference>
<dbReference type="PANTHER" id="PTHR43686">
    <property type="entry name" value="SULFURTRANSFERASE-RELATED"/>
    <property type="match status" value="1"/>
</dbReference>
<name>A0A8X6L293_TRICU</name>
<proteinExistence type="predicted"/>
<dbReference type="InterPro" id="IPR014729">
    <property type="entry name" value="Rossmann-like_a/b/a_fold"/>
</dbReference>
<dbReference type="InterPro" id="IPR015421">
    <property type="entry name" value="PyrdxlP-dep_Trfase_major"/>
</dbReference>
<sequence>MDNLNIKRNEAESISTNHLKDSSNRKFYSLPEEYNQSENSESQVTQESATLFKEIYLNISSRGAKFAGPYGWRSVIYCDYAASGQSLNFIEDYIREKVLPFYGNTHTTITATSLQSTYFRHEAKDIIRKAVNASEHDAVIFAGTGCTSAVSKLIHALNLKKSVVVFVSPFEHHSNLLPWREINAKIVRIKETINGLMDLHHLETELKRYSDSKFSLIGSFSAASNITGILTDDKAISILLHKYEALSFWDYAAAAPYVRIDMNPIAMGLNEGMAYKDAVFISPHKFVGGPDTPGILIAKKSLLQNPIPSEPGGGTIFFVSRETHRYLKDEEMREEGGTPSIIGAIRAGMAFQLKEAIGAEIIAVREEQIFKMVLNKWENIPELCILGSTSVKRLPIFSFVIRHLTSGLYLHHNFVCALLNDLFGIQTRSGCACAGPYALDLLGIDESLALRFDELLAENKSLDRTHLRRKGEYSEREVLRPGFIRLTFPFFMSDDDINFVLDAVVLVAKNGWKLLPQYNFNPETGEWKHKKCQVFLGRKWLGSISYKTGHFTVTEDSTENVTIMDQKELLEEAAKLFQNSAMEASKKFTPDQQLIFDAKSSDIRWFLLPSEAKQHIFDENIGKKKAVFTVRNSLKNSYSDFVNGNTFLHTDMLNPMQDVNCNFAESENFISVEGNIPVSKTTTSGCCEMTCCLKKENISTLQENALSSVQLCRWYSPPTIIFKPFLKAVSQFEMIKNGDKVLVCVSGGKDSLSLLHTLHQYQFYAKNQGVCFEIGAMTVDPKSPLYDPSPLKTYLKALSVPYFYEEQDIVSQAAKLDKCTSICSFCSRLKRGRIYACAHRQNYNVVALGQHLDDLAESFLMSVFHNGRLRTMKAHYTDKSSSLRIIRPFVFVREKDLRTFAAQKKLPVIPENCPACFEAPKERHRMKQLLAAQEIQFPNLYLSLKTAMYPLMAINLTGVENKILGKNALLNFEALKDDEED</sequence>
<dbReference type="InterPro" id="IPR011063">
    <property type="entry name" value="TilS/TtcA_N"/>
</dbReference>
<dbReference type="SUPFAM" id="SSF52402">
    <property type="entry name" value="Adenine nucleotide alpha hydrolases-like"/>
    <property type="match status" value="1"/>
</dbReference>
<dbReference type="CDD" id="cd24138">
    <property type="entry name" value="TtcA-like"/>
    <property type="match status" value="1"/>
</dbReference>
<protein>
    <submittedName>
        <fullName evidence="3">tRNA-cytidine(32) 2-sulfurtransferase</fullName>
    </submittedName>
</protein>
<dbReference type="InterPro" id="IPR000192">
    <property type="entry name" value="Aminotrans_V_dom"/>
</dbReference>
<evidence type="ECO:0000259" key="1">
    <source>
        <dbReference type="Pfam" id="PF00266"/>
    </source>
</evidence>
<dbReference type="Gene3D" id="3.40.640.10">
    <property type="entry name" value="Type I PLP-dependent aspartate aminotransferase-like (Major domain)"/>
    <property type="match status" value="1"/>
</dbReference>
<keyword evidence="4" id="KW-1185">Reference proteome</keyword>
<accession>A0A8X6L293</accession>
<gene>
    <name evidence="3" type="primary">ttcA</name>
    <name evidence="3" type="ORF">TNCT_25811</name>
</gene>
<dbReference type="Pfam" id="PF01171">
    <property type="entry name" value="ATP_bind_3"/>
    <property type="match status" value="1"/>
</dbReference>
<dbReference type="InterPro" id="IPR015424">
    <property type="entry name" value="PyrdxlP-dep_Trfase"/>
</dbReference>
<dbReference type="OrthoDB" id="420046at2759"/>
<comment type="caution">
    <text evidence="3">The sequence shown here is derived from an EMBL/GenBank/DDBJ whole genome shotgun (WGS) entry which is preliminary data.</text>
</comment>
<evidence type="ECO:0000313" key="4">
    <source>
        <dbReference type="Proteomes" id="UP000887116"/>
    </source>
</evidence>
<dbReference type="InterPro" id="IPR015422">
    <property type="entry name" value="PyrdxlP-dep_Trfase_small"/>
</dbReference>
<dbReference type="PANTHER" id="PTHR43686:SF1">
    <property type="entry name" value="AMINOTRAN_5 DOMAIN-CONTAINING PROTEIN"/>
    <property type="match status" value="1"/>
</dbReference>
<dbReference type="Gene3D" id="3.40.50.620">
    <property type="entry name" value="HUPs"/>
    <property type="match status" value="1"/>
</dbReference>
<evidence type="ECO:0000313" key="3">
    <source>
        <dbReference type="EMBL" id="GFQ91098.1"/>
    </source>
</evidence>
<organism evidence="3 4">
    <name type="scientific">Trichonephila clavata</name>
    <name type="common">Joro spider</name>
    <name type="synonym">Nephila clavata</name>
    <dbReference type="NCBI Taxonomy" id="2740835"/>
    <lineage>
        <taxon>Eukaryota</taxon>
        <taxon>Metazoa</taxon>
        <taxon>Ecdysozoa</taxon>
        <taxon>Arthropoda</taxon>
        <taxon>Chelicerata</taxon>
        <taxon>Arachnida</taxon>
        <taxon>Araneae</taxon>
        <taxon>Araneomorphae</taxon>
        <taxon>Entelegynae</taxon>
        <taxon>Araneoidea</taxon>
        <taxon>Nephilidae</taxon>
        <taxon>Trichonephila</taxon>
    </lineage>
</organism>
<dbReference type="Gene3D" id="3.90.1150.10">
    <property type="entry name" value="Aspartate Aminotransferase, domain 1"/>
    <property type="match status" value="1"/>
</dbReference>
<dbReference type="Pfam" id="PF00266">
    <property type="entry name" value="Aminotran_5"/>
    <property type="match status" value="1"/>
</dbReference>
<evidence type="ECO:0000259" key="2">
    <source>
        <dbReference type="Pfam" id="PF01171"/>
    </source>
</evidence>
<feature type="domain" description="tRNA(Ile)-lysidine/2-thiocytidine synthase N-terminal" evidence="2">
    <location>
        <begin position="740"/>
        <end position="908"/>
    </location>
</feature>
<dbReference type="AlphaFoldDB" id="A0A8X6L293"/>
<dbReference type="EMBL" id="BMAO01013813">
    <property type="protein sequence ID" value="GFQ91098.1"/>
    <property type="molecule type" value="Genomic_DNA"/>
</dbReference>
<dbReference type="SUPFAM" id="SSF53383">
    <property type="entry name" value="PLP-dependent transferases"/>
    <property type="match status" value="1"/>
</dbReference>